<reference evidence="1" key="1">
    <citation type="journal article" date="2023" name="Mol. Phylogenet. Evol.">
        <title>Genome-scale phylogeny and comparative genomics of the fungal order Sordariales.</title>
        <authorList>
            <person name="Hensen N."/>
            <person name="Bonometti L."/>
            <person name="Westerberg I."/>
            <person name="Brannstrom I.O."/>
            <person name="Guillou S."/>
            <person name="Cros-Aarteil S."/>
            <person name="Calhoun S."/>
            <person name="Haridas S."/>
            <person name="Kuo A."/>
            <person name="Mondo S."/>
            <person name="Pangilinan J."/>
            <person name="Riley R."/>
            <person name="LaButti K."/>
            <person name="Andreopoulos B."/>
            <person name="Lipzen A."/>
            <person name="Chen C."/>
            <person name="Yan M."/>
            <person name="Daum C."/>
            <person name="Ng V."/>
            <person name="Clum A."/>
            <person name="Steindorff A."/>
            <person name="Ohm R.A."/>
            <person name="Martin F."/>
            <person name="Silar P."/>
            <person name="Natvig D.O."/>
            <person name="Lalanne C."/>
            <person name="Gautier V."/>
            <person name="Ament-Velasquez S.L."/>
            <person name="Kruys A."/>
            <person name="Hutchinson M.I."/>
            <person name="Powell A.J."/>
            <person name="Barry K."/>
            <person name="Miller A.N."/>
            <person name="Grigoriev I.V."/>
            <person name="Debuchy R."/>
            <person name="Gladieux P."/>
            <person name="Hiltunen Thoren M."/>
            <person name="Johannesson H."/>
        </authorList>
    </citation>
    <scope>NUCLEOTIDE SEQUENCE</scope>
    <source>
        <strain evidence="1">CBS 359.72</strain>
    </source>
</reference>
<proteinExistence type="predicted"/>
<dbReference type="AlphaFoldDB" id="A0AAN7CQ11"/>
<evidence type="ECO:0000313" key="2">
    <source>
        <dbReference type="Proteomes" id="UP001303647"/>
    </source>
</evidence>
<dbReference type="Proteomes" id="UP001303647">
    <property type="component" value="Unassembled WGS sequence"/>
</dbReference>
<gene>
    <name evidence="1" type="ORF">C7999DRAFT_33356</name>
</gene>
<accession>A0AAN7CQ11</accession>
<reference evidence="1" key="2">
    <citation type="submission" date="2023-05" db="EMBL/GenBank/DDBJ databases">
        <authorList>
            <consortium name="Lawrence Berkeley National Laboratory"/>
            <person name="Steindorff A."/>
            <person name="Hensen N."/>
            <person name="Bonometti L."/>
            <person name="Westerberg I."/>
            <person name="Brannstrom I.O."/>
            <person name="Guillou S."/>
            <person name="Cros-Aarteil S."/>
            <person name="Calhoun S."/>
            <person name="Haridas S."/>
            <person name="Kuo A."/>
            <person name="Mondo S."/>
            <person name="Pangilinan J."/>
            <person name="Riley R."/>
            <person name="Labutti K."/>
            <person name="Andreopoulos B."/>
            <person name="Lipzen A."/>
            <person name="Chen C."/>
            <person name="Yanf M."/>
            <person name="Daum C."/>
            <person name="Ng V."/>
            <person name="Clum A."/>
            <person name="Ohm R."/>
            <person name="Martin F."/>
            <person name="Silar P."/>
            <person name="Natvig D."/>
            <person name="Lalanne C."/>
            <person name="Gautier V."/>
            <person name="Ament-Velasquez S.L."/>
            <person name="Kruys A."/>
            <person name="Hutchinson M.I."/>
            <person name="Powell A.J."/>
            <person name="Barry K."/>
            <person name="Miller A.N."/>
            <person name="Grigoriev I.V."/>
            <person name="Debuchy R."/>
            <person name="Gladieux P."/>
            <person name="Thoren M.H."/>
            <person name="Johannesson H."/>
        </authorList>
    </citation>
    <scope>NUCLEOTIDE SEQUENCE</scope>
    <source>
        <strain evidence="1">CBS 359.72</strain>
    </source>
</reference>
<comment type="caution">
    <text evidence="1">The sequence shown here is derived from an EMBL/GenBank/DDBJ whole genome shotgun (WGS) entry which is preliminary data.</text>
</comment>
<protein>
    <submittedName>
        <fullName evidence="1">Uncharacterized protein</fullName>
    </submittedName>
</protein>
<organism evidence="1 2">
    <name type="scientific">Corynascus novoguineensis</name>
    <dbReference type="NCBI Taxonomy" id="1126955"/>
    <lineage>
        <taxon>Eukaryota</taxon>
        <taxon>Fungi</taxon>
        <taxon>Dikarya</taxon>
        <taxon>Ascomycota</taxon>
        <taxon>Pezizomycotina</taxon>
        <taxon>Sordariomycetes</taxon>
        <taxon>Sordariomycetidae</taxon>
        <taxon>Sordariales</taxon>
        <taxon>Chaetomiaceae</taxon>
        <taxon>Corynascus</taxon>
    </lineage>
</organism>
<dbReference type="EMBL" id="MU857679">
    <property type="protein sequence ID" value="KAK4246223.1"/>
    <property type="molecule type" value="Genomic_DNA"/>
</dbReference>
<keyword evidence="2" id="KW-1185">Reference proteome</keyword>
<sequence length="237" mass="26151">MRLSIVPAQIFLPKDSVKLGRFITSVEYPHQNYHDPPSTSQPRVLISLRGSYNGEHQSASKSTFASTLTSLLSAGFSKREKMKICVTTEHVKTYTLDNSDGWFEEVTRLQVTRAWLERAIDRGHNIYMIVGFHTFTDANIRQESVVGKSVGGHISVPTSLSLTAAGVVALPGAVVDPKVALRQQFLDGAQSQFVVDGEQVCALEYRKVTHGRTTARGDKVPFLRDLGPSLPSSENHR</sequence>
<name>A0AAN7CQ11_9PEZI</name>
<evidence type="ECO:0000313" key="1">
    <source>
        <dbReference type="EMBL" id="KAK4246223.1"/>
    </source>
</evidence>